<evidence type="ECO:0008006" key="5">
    <source>
        <dbReference type="Google" id="ProtNLM"/>
    </source>
</evidence>
<protein>
    <recommendedName>
        <fullName evidence="5">Serine protease</fullName>
    </recommendedName>
</protein>
<dbReference type="EMBL" id="JAVDVC010000011">
    <property type="protein sequence ID" value="MDR6960856.1"/>
    <property type="molecule type" value="Genomic_DNA"/>
</dbReference>
<evidence type="ECO:0000256" key="2">
    <source>
        <dbReference type="SAM" id="SignalP"/>
    </source>
</evidence>
<dbReference type="Proteomes" id="UP001252613">
    <property type="component" value="Unassembled WGS sequence"/>
</dbReference>
<organism evidence="3 4">
    <name type="scientific">Pseudomonas brassicacearum</name>
    <dbReference type="NCBI Taxonomy" id="930166"/>
    <lineage>
        <taxon>Bacteria</taxon>
        <taxon>Pseudomonadati</taxon>
        <taxon>Pseudomonadota</taxon>
        <taxon>Gammaproteobacteria</taxon>
        <taxon>Pseudomonadales</taxon>
        <taxon>Pseudomonadaceae</taxon>
        <taxon>Pseudomonas</taxon>
    </lineage>
</organism>
<name>A0AAW8MFE4_9PSED</name>
<accession>A0AAW8MFE4</accession>
<dbReference type="AlphaFoldDB" id="A0AAW8MFE4"/>
<feature type="signal peptide" evidence="2">
    <location>
        <begin position="1"/>
        <end position="23"/>
    </location>
</feature>
<feature type="compositionally biased region" description="Polar residues" evidence="1">
    <location>
        <begin position="489"/>
        <end position="503"/>
    </location>
</feature>
<dbReference type="InterPro" id="IPR009003">
    <property type="entry name" value="Peptidase_S1_PA"/>
</dbReference>
<dbReference type="Pfam" id="PF13365">
    <property type="entry name" value="Trypsin_2"/>
    <property type="match status" value="1"/>
</dbReference>
<proteinExistence type="predicted"/>
<dbReference type="InterPro" id="IPR043504">
    <property type="entry name" value="Peptidase_S1_PA_chymotrypsin"/>
</dbReference>
<feature type="region of interest" description="Disordered" evidence="1">
    <location>
        <begin position="481"/>
        <end position="503"/>
    </location>
</feature>
<evidence type="ECO:0000256" key="1">
    <source>
        <dbReference type="SAM" id="MobiDB-lite"/>
    </source>
</evidence>
<reference evidence="3" key="1">
    <citation type="submission" date="2023-07" db="EMBL/GenBank/DDBJ databases">
        <title>Sorghum-associated microbial communities from plants grown in Nebraska, USA.</title>
        <authorList>
            <person name="Schachtman D."/>
        </authorList>
    </citation>
    <scope>NUCLEOTIDE SEQUENCE</scope>
    <source>
        <strain evidence="3">3432</strain>
    </source>
</reference>
<evidence type="ECO:0000313" key="4">
    <source>
        <dbReference type="Proteomes" id="UP001252613"/>
    </source>
</evidence>
<dbReference type="RefSeq" id="WP_310366354.1">
    <property type="nucleotide sequence ID" value="NZ_JAVDVC010000011.1"/>
</dbReference>
<feature type="chain" id="PRO_5043678794" description="Serine protease" evidence="2">
    <location>
        <begin position="24"/>
        <end position="503"/>
    </location>
</feature>
<dbReference type="SUPFAM" id="SSF50494">
    <property type="entry name" value="Trypsin-like serine proteases"/>
    <property type="match status" value="1"/>
</dbReference>
<gene>
    <name evidence="3" type="ORF">J2W43_004865</name>
</gene>
<sequence>MKSISLLLTGMLCSLCLQGIAHSRDYGEGMQNFTTSKVLENADGTHNHWRGIGRLYINGSCTATLLDTQDPSVTQATPAYVLTSGHCIEKGNGNIVTDKPVSGVMQFDYFADTALFKTYALKKVVWRSMQGVDLAIIELDVSLQKLIEKGIQPLELARQKPADGTDVLIVSAPQGFEQATLRMAACTLQPAREIVEGPWVWRNNVMTRCQDIAGGSSGGPIVDRRSNEIIGVIGTGNLAAGFAPCDEHAPCTLVGDAYKTIPKNVYGNPTVFLNECFIRGYIVKDATSSCPLYPAFTVSADANEPARFKRLKKRKDGTLEIPTWNYRFSISTAFYRHKTVRAAKDCESGHYYSDAISSTGAFIDTEIGTRPGFYFLCILGVDSAAQRAEPGLIKNGLSLPVEVLDGTPTAPPVLSISSGVGVELASGEPYRTYSVKFGPLNTTDCSKSEQYLPDSHMDFWFPDAELPIKFCTIAYDKSGHPSEPRTEILNPTTSAPGATPTVR</sequence>
<keyword evidence="2" id="KW-0732">Signal</keyword>
<evidence type="ECO:0000313" key="3">
    <source>
        <dbReference type="EMBL" id="MDR6960856.1"/>
    </source>
</evidence>
<comment type="caution">
    <text evidence="3">The sequence shown here is derived from an EMBL/GenBank/DDBJ whole genome shotgun (WGS) entry which is preliminary data.</text>
</comment>
<dbReference type="Gene3D" id="2.40.10.10">
    <property type="entry name" value="Trypsin-like serine proteases"/>
    <property type="match status" value="2"/>
</dbReference>